<feature type="transmembrane region" description="Helical" evidence="6">
    <location>
        <begin position="189"/>
        <end position="214"/>
    </location>
</feature>
<gene>
    <name evidence="7" type="ORF">FC48_GL001973</name>
</gene>
<organism evidence="7 8">
    <name type="scientific">Ligilactobacillus murinus DSM 20452 = NBRC 14221</name>
    <dbReference type="NCBI Taxonomy" id="1423772"/>
    <lineage>
        <taxon>Bacteria</taxon>
        <taxon>Bacillati</taxon>
        <taxon>Bacillota</taxon>
        <taxon>Bacilli</taxon>
        <taxon>Lactobacillales</taxon>
        <taxon>Lactobacillaceae</taxon>
        <taxon>Ligilactobacillus</taxon>
    </lineage>
</organism>
<sequence>MEVLIIANIYLTSKSVVSSSIIPLLMSGTSFISTLLVPLVSKRFALNKIMLFSQASKTGLLLIFTVALYLWPRLSLLGVCVLMILITLLDGFEGPVTAAMIVHYTTDLIKANAISSVCFQTIDILGWVYGGVLFSILGLYRSLLITIILFGIATWMTSLLPRVAFDELKNETDRQTLIKGWKLLLKNPILYTLVGIEFFEEFANLIWVSTIILVFVSERLHESTRYWGYANMTYSVGITLGGLLVFKISEKLLERKVYSMMTSLVLTASLILVILVIPNSMAFLTCSVLIGIVSQLKEIPEITILQENIPENQMVNISSAFEIISVIRFGMLLLVMSFITQKFGITVSFLLATISLLIEAGLIFKYKKYFA</sequence>
<dbReference type="GO" id="GO:0005886">
    <property type="term" value="C:plasma membrane"/>
    <property type="evidence" value="ECO:0007669"/>
    <property type="project" value="UniProtKB-SubCell"/>
</dbReference>
<evidence type="ECO:0000256" key="2">
    <source>
        <dbReference type="ARBA" id="ARBA00022475"/>
    </source>
</evidence>
<dbReference type="GO" id="GO:0022857">
    <property type="term" value="F:transmembrane transporter activity"/>
    <property type="evidence" value="ECO:0007669"/>
    <property type="project" value="InterPro"/>
</dbReference>
<feature type="transmembrane region" description="Helical" evidence="6">
    <location>
        <begin position="76"/>
        <end position="102"/>
    </location>
</feature>
<feature type="transmembrane region" description="Helical" evidence="6">
    <location>
        <begin position="320"/>
        <end position="339"/>
    </location>
</feature>
<dbReference type="Proteomes" id="UP000051612">
    <property type="component" value="Unassembled WGS sequence"/>
</dbReference>
<dbReference type="SUPFAM" id="SSF103473">
    <property type="entry name" value="MFS general substrate transporter"/>
    <property type="match status" value="1"/>
</dbReference>
<feature type="transmembrane region" description="Helical" evidence="6">
    <location>
        <begin position="114"/>
        <end position="137"/>
    </location>
</feature>
<dbReference type="AlphaFoldDB" id="A0A0R2BB16"/>
<evidence type="ECO:0000256" key="5">
    <source>
        <dbReference type="ARBA" id="ARBA00023136"/>
    </source>
</evidence>
<keyword evidence="3 6" id="KW-0812">Transmembrane</keyword>
<keyword evidence="5 6" id="KW-0472">Membrane</keyword>
<dbReference type="PANTHER" id="PTHR23513">
    <property type="entry name" value="INTEGRAL MEMBRANE EFFLUX PROTEIN-RELATED"/>
    <property type="match status" value="1"/>
</dbReference>
<dbReference type="Gene3D" id="1.20.1250.20">
    <property type="entry name" value="MFS general substrate transporter like domains"/>
    <property type="match status" value="1"/>
</dbReference>
<keyword evidence="4 6" id="KW-1133">Transmembrane helix</keyword>
<feature type="transmembrane region" description="Helical" evidence="6">
    <location>
        <begin position="51"/>
        <end position="70"/>
    </location>
</feature>
<comment type="caution">
    <text evidence="7">The sequence shown here is derived from an EMBL/GenBank/DDBJ whole genome shotgun (WGS) entry which is preliminary data.</text>
</comment>
<accession>A0A0R2BB16</accession>
<evidence type="ECO:0000256" key="4">
    <source>
        <dbReference type="ARBA" id="ARBA00022989"/>
    </source>
</evidence>
<dbReference type="PANTHER" id="PTHR23513:SF19">
    <property type="entry name" value="MAJOR FACILITATOR SUPERFAMILY (MFS) PROFILE DOMAIN-CONTAINING PROTEIN"/>
    <property type="match status" value="1"/>
</dbReference>
<evidence type="ECO:0000256" key="1">
    <source>
        <dbReference type="ARBA" id="ARBA00004651"/>
    </source>
</evidence>
<proteinExistence type="predicted"/>
<dbReference type="PATRIC" id="fig|1423772.3.peg.2108"/>
<dbReference type="InterPro" id="IPR036259">
    <property type="entry name" value="MFS_trans_sf"/>
</dbReference>
<feature type="transmembrane region" description="Helical" evidence="6">
    <location>
        <begin position="345"/>
        <end position="364"/>
    </location>
</feature>
<evidence type="ECO:0000256" key="3">
    <source>
        <dbReference type="ARBA" id="ARBA00022692"/>
    </source>
</evidence>
<evidence type="ECO:0000313" key="8">
    <source>
        <dbReference type="Proteomes" id="UP000051612"/>
    </source>
</evidence>
<dbReference type="CDD" id="cd06173">
    <property type="entry name" value="MFS_MefA_like"/>
    <property type="match status" value="1"/>
</dbReference>
<comment type="subcellular location">
    <subcellularLocation>
        <location evidence="1">Cell membrane</location>
        <topology evidence="1">Multi-pass membrane protein</topology>
    </subcellularLocation>
</comment>
<protein>
    <submittedName>
        <fullName evidence="7">Macrolide-efflux protein</fullName>
    </submittedName>
</protein>
<dbReference type="Pfam" id="PF07690">
    <property type="entry name" value="MFS_1"/>
    <property type="match status" value="1"/>
</dbReference>
<feature type="transmembrane region" description="Helical" evidence="6">
    <location>
        <begin position="20"/>
        <end position="39"/>
    </location>
</feature>
<dbReference type="RefSeq" id="WP_056958795.1">
    <property type="nucleotide sequence ID" value="NZ_AYYN01000047.1"/>
</dbReference>
<keyword evidence="2" id="KW-1003">Cell membrane</keyword>
<name>A0A0R2BB16_9LACO</name>
<feature type="transmembrane region" description="Helical" evidence="6">
    <location>
        <begin position="143"/>
        <end position="165"/>
    </location>
</feature>
<feature type="transmembrane region" description="Helical" evidence="6">
    <location>
        <begin position="226"/>
        <end position="246"/>
    </location>
</feature>
<reference evidence="7 8" key="1">
    <citation type="journal article" date="2015" name="Genome Announc.">
        <title>Expanding the biotechnology potential of lactobacilli through comparative genomics of 213 strains and associated genera.</title>
        <authorList>
            <person name="Sun Z."/>
            <person name="Harris H.M."/>
            <person name="McCann A."/>
            <person name="Guo C."/>
            <person name="Argimon S."/>
            <person name="Zhang W."/>
            <person name="Yang X."/>
            <person name="Jeffery I.B."/>
            <person name="Cooney J.C."/>
            <person name="Kagawa T.F."/>
            <person name="Liu W."/>
            <person name="Song Y."/>
            <person name="Salvetti E."/>
            <person name="Wrobel A."/>
            <person name="Rasinkangas P."/>
            <person name="Parkhill J."/>
            <person name="Rea M.C."/>
            <person name="O'Sullivan O."/>
            <person name="Ritari J."/>
            <person name="Douillard F.P."/>
            <person name="Paul Ross R."/>
            <person name="Yang R."/>
            <person name="Briner A.E."/>
            <person name="Felis G.E."/>
            <person name="de Vos W.M."/>
            <person name="Barrangou R."/>
            <person name="Klaenhammer T.R."/>
            <person name="Caufield P.W."/>
            <person name="Cui Y."/>
            <person name="Zhang H."/>
            <person name="O'Toole P.W."/>
        </authorList>
    </citation>
    <scope>NUCLEOTIDE SEQUENCE [LARGE SCALE GENOMIC DNA]</scope>
    <source>
        <strain evidence="7 8">DSM 20452</strain>
    </source>
</reference>
<dbReference type="InterPro" id="IPR011701">
    <property type="entry name" value="MFS"/>
</dbReference>
<evidence type="ECO:0000256" key="6">
    <source>
        <dbReference type="SAM" id="Phobius"/>
    </source>
</evidence>
<dbReference type="EMBL" id="AYYN01000047">
    <property type="protein sequence ID" value="KRM76160.1"/>
    <property type="molecule type" value="Genomic_DNA"/>
</dbReference>
<evidence type="ECO:0000313" key="7">
    <source>
        <dbReference type="EMBL" id="KRM76160.1"/>
    </source>
</evidence>